<evidence type="ECO:0008006" key="3">
    <source>
        <dbReference type="Google" id="ProtNLM"/>
    </source>
</evidence>
<comment type="caution">
    <text evidence="1">The sequence shown here is derived from an EMBL/GenBank/DDBJ whole genome shotgun (WGS) entry which is preliminary data.</text>
</comment>
<dbReference type="AlphaFoldDB" id="A0A940DNN9"/>
<dbReference type="EMBL" id="JADIMJ010000090">
    <property type="protein sequence ID" value="MBO8454289.1"/>
    <property type="molecule type" value="Genomic_DNA"/>
</dbReference>
<proteinExistence type="predicted"/>
<organism evidence="1 2">
    <name type="scientific">Candidatus Cryptobacteroides gallistercoris</name>
    <dbReference type="NCBI Taxonomy" id="2840765"/>
    <lineage>
        <taxon>Bacteria</taxon>
        <taxon>Pseudomonadati</taxon>
        <taxon>Bacteroidota</taxon>
        <taxon>Bacteroidia</taxon>
        <taxon>Bacteroidales</taxon>
        <taxon>Candidatus Cryptobacteroides</taxon>
    </lineage>
</organism>
<name>A0A940DNN9_9BACT</name>
<reference evidence="1" key="1">
    <citation type="submission" date="2020-10" db="EMBL/GenBank/DDBJ databases">
        <authorList>
            <person name="Gilroy R."/>
        </authorList>
    </citation>
    <scope>NUCLEOTIDE SEQUENCE</scope>
    <source>
        <strain evidence="1">F1-3629</strain>
    </source>
</reference>
<accession>A0A940DNN9</accession>
<dbReference type="Proteomes" id="UP000771749">
    <property type="component" value="Unassembled WGS sequence"/>
</dbReference>
<gene>
    <name evidence="1" type="ORF">IAC07_06165</name>
</gene>
<evidence type="ECO:0000313" key="1">
    <source>
        <dbReference type="EMBL" id="MBO8454289.1"/>
    </source>
</evidence>
<reference evidence="1" key="2">
    <citation type="journal article" date="2021" name="PeerJ">
        <title>Extensive microbial diversity within the chicken gut microbiome revealed by metagenomics and culture.</title>
        <authorList>
            <person name="Gilroy R."/>
            <person name="Ravi A."/>
            <person name="Getino M."/>
            <person name="Pursley I."/>
            <person name="Horton D.L."/>
            <person name="Alikhan N.F."/>
            <person name="Baker D."/>
            <person name="Gharbi K."/>
            <person name="Hall N."/>
            <person name="Watson M."/>
            <person name="Adriaenssens E.M."/>
            <person name="Foster-Nyarko E."/>
            <person name="Jarju S."/>
            <person name="Secka A."/>
            <person name="Antonio M."/>
            <person name="Oren A."/>
            <person name="Chaudhuri R.R."/>
            <person name="La Ragione R."/>
            <person name="Hildebrand F."/>
            <person name="Pallen M.J."/>
        </authorList>
    </citation>
    <scope>NUCLEOTIDE SEQUENCE</scope>
    <source>
        <strain evidence="1">F1-3629</strain>
    </source>
</reference>
<evidence type="ECO:0000313" key="2">
    <source>
        <dbReference type="Proteomes" id="UP000771749"/>
    </source>
</evidence>
<protein>
    <recommendedName>
        <fullName evidence="3">HipA N-terminal subdomain 1 domain-containing protein</fullName>
    </recommendedName>
</protein>
<sequence>MIRNLDVFLWNRRVGSLVAYKERYTEKICFSFIADSLPDHWGNKVFN</sequence>